<organism evidence="9 11">
    <name type="scientific">Glycomyces lechevalierae</name>
    <dbReference type="NCBI Taxonomy" id="256034"/>
    <lineage>
        <taxon>Bacteria</taxon>
        <taxon>Bacillati</taxon>
        <taxon>Actinomycetota</taxon>
        <taxon>Actinomycetes</taxon>
        <taxon>Glycomycetales</taxon>
        <taxon>Glycomycetaceae</taxon>
        <taxon>Glycomyces</taxon>
    </lineage>
</organism>
<dbReference type="Pfam" id="PF00232">
    <property type="entry name" value="Glyco_hydro_1"/>
    <property type="match status" value="2"/>
</dbReference>
<dbReference type="PANTHER" id="PTHR10353:SF36">
    <property type="entry name" value="LP05116P"/>
    <property type="match status" value="1"/>
</dbReference>
<reference evidence="10 12" key="2">
    <citation type="submission" date="2023-07" db="EMBL/GenBank/DDBJ databases">
        <title>Sequencing the genomes of 1000 actinobacteria strains.</title>
        <authorList>
            <person name="Klenk H.-P."/>
        </authorList>
    </citation>
    <scope>NUCLEOTIDE SEQUENCE [LARGE SCALE GENOMIC DNA]</scope>
    <source>
        <strain evidence="10 12">DSM 44724</strain>
    </source>
</reference>
<evidence type="ECO:0000313" key="10">
    <source>
        <dbReference type="EMBL" id="MDR7337204.1"/>
    </source>
</evidence>
<dbReference type="GO" id="GO:0016052">
    <property type="term" value="P:carbohydrate catabolic process"/>
    <property type="evidence" value="ECO:0007669"/>
    <property type="project" value="TreeGrafter"/>
</dbReference>
<dbReference type="EMBL" id="JAVDYD010000001">
    <property type="protein sequence ID" value="MDR7337204.1"/>
    <property type="molecule type" value="Genomic_DNA"/>
</dbReference>
<evidence type="ECO:0000256" key="4">
    <source>
        <dbReference type="ARBA" id="ARBA00023295"/>
    </source>
</evidence>
<dbReference type="PROSITE" id="PS00653">
    <property type="entry name" value="GLYCOSYL_HYDROL_F1_2"/>
    <property type="match status" value="1"/>
</dbReference>
<accession>A0A9X3PH06</accession>
<evidence type="ECO:0000313" key="12">
    <source>
        <dbReference type="Proteomes" id="UP001183604"/>
    </source>
</evidence>
<keyword evidence="8" id="KW-0732">Signal</keyword>
<protein>
    <recommendedName>
        <fullName evidence="2">beta-glucosidase</fullName>
        <ecNumber evidence="2">3.2.1.21</ecNumber>
    </recommendedName>
</protein>
<keyword evidence="4 7" id="KW-0326">Glycosidase</keyword>
<evidence type="ECO:0000256" key="7">
    <source>
        <dbReference type="RuleBase" id="RU004468"/>
    </source>
</evidence>
<sequence length="430" mass="47615">MRAFSRLLASLVVLAPLLAAAPASAADTPAENTVAPLPDDFLWGVASSGFQSEGSNPDSNWLRYSESKEHVGNAVDFRHRYAEDIALAADMGVEVYRFGVEWARVEPAPGEWDEAELAYYDDVVRHVLDAGMKPMITLNHWVHPGWVADQGGWKSDDTLADFTAYAERIVQRYADSGAMWVTFNEATLYVYHEIDNGAATWFDAPWIFDRIAKAHNAAYDLIHEANPDAMVTSNLAFIPLSPWLFDAAFIDGIRHRLDFVGIDYYLGLSLDNLTAARAVTGELADAQPDGIYYALRYYANKFPDLPLYIVENGMATHDNAERPDGLSRTEFIEDHVYWIQRAAEDGIDVIGYNYWSLTDNYEWGSYTPRFGLYTVDAVTDPDLVRQPTDGVAAYTGVIAGGGVPGDYEPVVRESVCSLIDPPLSCLVPAA</sequence>
<comment type="similarity">
    <text evidence="1 6">Belongs to the glycosyl hydrolase 1 family.</text>
</comment>
<evidence type="ECO:0000256" key="1">
    <source>
        <dbReference type="ARBA" id="ARBA00010838"/>
    </source>
</evidence>
<dbReference type="EC" id="3.2.1.21" evidence="2"/>
<name>A0A9X3PH06_9ACTN</name>
<feature type="signal peptide" evidence="8">
    <location>
        <begin position="1"/>
        <end position="25"/>
    </location>
</feature>
<proteinExistence type="inferred from homology"/>
<dbReference type="InterPro" id="IPR001360">
    <property type="entry name" value="Glyco_hydro_1"/>
</dbReference>
<dbReference type="Gene3D" id="3.20.20.80">
    <property type="entry name" value="Glycosidases"/>
    <property type="match status" value="2"/>
</dbReference>
<dbReference type="InterPro" id="IPR018120">
    <property type="entry name" value="Glyco_hydro_1_AS"/>
</dbReference>
<evidence type="ECO:0000256" key="3">
    <source>
        <dbReference type="ARBA" id="ARBA00022801"/>
    </source>
</evidence>
<dbReference type="EMBL" id="JAPZVQ010000004">
    <property type="protein sequence ID" value="MDA1385180.1"/>
    <property type="molecule type" value="Genomic_DNA"/>
</dbReference>
<keyword evidence="12" id="KW-1185">Reference proteome</keyword>
<evidence type="ECO:0000313" key="9">
    <source>
        <dbReference type="EMBL" id="MDA1385180.1"/>
    </source>
</evidence>
<dbReference type="AlphaFoldDB" id="A0A9X3PH06"/>
<evidence type="ECO:0000256" key="5">
    <source>
        <dbReference type="PROSITE-ProRule" id="PRU10055"/>
    </source>
</evidence>
<dbReference type="InterPro" id="IPR033132">
    <property type="entry name" value="GH_1_N_CS"/>
</dbReference>
<comment type="caution">
    <text evidence="9">The sequence shown here is derived from an EMBL/GenBank/DDBJ whole genome shotgun (WGS) entry which is preliminary data.</text>
</comment>
<dbReference type="PANTHER" id="PTHR10353">
    <property type="entry name" value="GLYCOSYL HYDROLASE"/>
    <property type="match status" value="1"/>
</dbReference>
<dbReference type="GO" id="GO:0008422">
    <property type="term" value="F:beta-glucosidase activity"/>
    <property type="evidence" value="ECO:0007669"/>
    <property type="project" value="UniProtKB-EC"/>
</dbReference>
<evidence type="ECO:0000256" key="6">
    <source>
        <dbReference type="RuleBase" id="RU003690"/>
    </source>
</evidence>
<evidence type="ECO:0000256" key="8">
    <source>
        <dbReference type="SAM" id="SignalP"/>
    </source>
</evidence>
<dbReference type="InterPro" id="IPR017853">
    <property type="entry name" value="GH"/>
</dbReference>
<feature type="chain" id="PRO_5040721156" description="beta-glucosidase" evidence="8">
    <location>
        <begin position="26"/>
        <end position="430"/>
    </location>
</feature>
<dbReference type="PROSITE" id="PS00572">
    <property type="entry name" value="GLYCOSYL_HYDROL_F1_1"/>
    <property type="match status" value="1"/>
</dbReference>
<dbReference type="RefSeq" id="WP_270121644.1">
    <property type="nucleotide sequence ID" value="NZ_BAAAOM010000002.1"/>
</dbReference>
<evidence type="ECO:0000313" key="11">
    <source>
        <dbReference type="Proteomes" id="UP001145799"/>
    </source>
</evidence>
<dbReference type="SUPFAM" id="SSF51445">
    <property type="entry name" value="(Trans)glycosidases"/>
    <property type="match status" value="1"/>
</dbReference>
<reference evidence="9" key="1">
    <citation type="submission" date="2022-12" db="EMBL/GenBank/DDBJ databases">
        <title>Gycomyces niveus sp.nov., a novel actinomycete isolated from soil in Shouguang.</title>
        <authorList>
            <person name="Yang X."/>
        </authorList>
    </citation>
    <scope>NUCLEOTIDE SEQUENCE</scope>
    <source>
        <strain evidence="9">DSM 44724</strain>
    </source>
</reference>
<evidence type="ECO:0000256" key="2">
    <source>
        <dbReference type="ARBA" id="ARBA00012744"/>
    </source>
</evidence>
<dbReference type="Proteomes" id="UP001183604">
    <property type="component" value="Unassembled WGS sequence"/>
</dbReference>
<keyword evidence="3 7" id="KW-0378">Hydrolase</keyword>
<gene>
    <name evidence="10" type="ORF">J2S69_000923</name>
    <name evidence="9" type="ORF">O2L01_09310</name>
</gene>
<dbReference type="GO" id="GO:0005829">
    <property type="term" value="C:cytosol"/>
    <property type="evidence" value="ECO:0007669"/>
    <property type="project" value="TreeGrafter"/>
</dbReference>
<dbReference type="Proteomes" id="UP001145799">
    <property type="component" value="Unassembled WGS sequence"/>
</dbReference>
<feature type="active site" description="Nucleophile" evidence="5">
    <location>
        <position position="311"/>
    </location>
</feature>
<dbReference type="PRINTS" id="PR00131">
    <property type="entry name" value="GLHYDRLASE1"/>
</dbReference>